<proteinExistence type="predicted"/>
<dbReference type="EMBL" id="FWWY01000001">
    <property type="protein sequence ID" value="SMC02065.1"/>
    <property type="molecule type" value="Genomic_DNA"/>
</dbReference>
<organism evidence="1 2">
    <name type="scientific">Sulfobacillus thermosulfidooxidans (strain DSM 9293 / VKM B-1269 / AT-1)</name>
    <dbReference type="NCBI Taxonomy" id="929705"/>
    <lineage>
        <taxon>Bacteria</taxon>
        <taxon>Bacillati</taxon>
        <taxon>Bacillota</taxon>
        <taxon>Clostridia</taxon>
        <taxon>Eubacteriales</taxon>
        <taxon>Clostridiales Family XVII. Incertae Sedis</taxon>
        <taxon>Sulfobacillus</taxon>
    </lineage>
</organism>
<dbReference type="Proteomes" id="UP000192660">
    <property type="component" value="Unassembled WGS sequence"/>
</dbReference>
<dbReference type="OrthoDB" id="1634483at2"/>
<accession>A0A1W1W726</accession>
<evidence type="ECO:0000313" key="1">
    <source>
        <dbReference type="EMBL" id="SMC02065.1"/>
    </source>
</evidence>
<evidence type="ECO:0000313" key="2">
    <source>
        <dbReference type="Proteomes" id="UP000192660"/>
    </source>
</evidence>
<gene>
    <name evidence="1" type="ORF">SAMN00768000_0276</name>
</gene>
<name>A0A1W1W726_SULTA</name>
<keyword evidence="2" id="KW-1185">Reference proteome</keyword>
<dbReference type="RefSeq" id="WP_084660793.1">
    <property type="nucleotide sequence ID" value="NZ_FWWY01000001.1"/>
</dbReference>
<reference evidence="2" key="1">
    <citation type="submission" date="2017-04" db="EMBL/GenBank/DDBJ databases">
        <authorList>
            <person name="Varghese N."/>
            <person name="Submissions S."/>
        </authorList>
    </citation>
    <scope>NUCLEOTIDE SEQUENCE [LARGE SCALE GENOMIC DNA]</scope>
    <source>
        <strain evidence="2">DSM 9293</strain>
    </source>
</reference>
<sequence>MPPGSTILPTDGGRDQPNAADIARWWAYLITPDAEVEVRVLYRDGLPAIGRFTDGRAFQQAVRQSDTDPAVSGIYATLNPVRLDPNWPYPRNRLHRGGRAAGDADILVRRWLLVDLDPQRPAHTNATVAERRAAIVTAQQIGHALAQLGWPRPAQGLSGNGVHLVYPLADWPNTPEMTVFVREMLQILAQRFTTTTVNVDGSVFNASRISKIYGTTPRKGDPTSERPWWPARLLAVPDRQHPLTIHQARRIWAWIPTPESSHDLRPAAPEVEGAGHRVPTPDALLALLTTWQIPVRSDPHPYNEGVRIFVECPWQAEHSGYSGMSETAVFWNARTHAVGFRCQHEHCQSRTWSTICTMHAQSER</sequence>
<protein>
    <submittedName>
        <fullName evidence="1">Primase P4-like protein</fullName>
    </submittedName>
</protein>
<dbReference type="AlphaFoldDB" id="A0A1W1W726"/>